<reference evidence="3 4" key="1">
    <citation type="submission" date="2019-09" db="EMBL/GenBank/DDBJ databases">
        <title>Genomes of Cryomorphaceae.</title>
        <authorList>
            <person name="Bowman J.P."/>
        </authorList>
    </citation>
    <scope>NUCLEOTIDE SEQUENCE [LARGE SCALE GENOMIC DNA]</scope>
    <source>
        <strain evidence="3 4">KCTC 52047</strain>
    </source>
</reference>
<protein>
    <recommendedName>
        <fullName evidence="5">Cytochrome c</fullName>
    </recommendedName>
</protein>
<proteinExistence type="predicted"/>
<evidence type="ECO:0000256" key="1">
    <source>
        <dbReference type="SAM" id="MobiDB-lite"/>
    </source>
</evidence>
<dbReference type="RefSeq" id="WP_151166365.1">
    <property type="nucleotide sequence ID" value="NZ_WACR01000002.1"/>
</dbReference>
<keyword evidence="2" id="KW-0732">Signal</keyword>
<evidence type="ECO:0008006" key="5">
    <source>
        <dbReference type="Google" id="ProtNLM"/>
    </source>
</evidence>
<feature type="region of interest" description="Disordered" evidence="1">
    <location>
        <begin position="23"/>
        <end position="54"/>
    </location>
</feature>
<evidence type="ECO:0000313" key="3">
    <source>
        <dbReference type="EMBL" id="KAB1065541.1"/>
    </source>
</evidence>
<evidence type="ECO:0000256" key="2">
    <source>
        <dbReference type="SAM" id="SignalP"/>
    </source>
</evidence>
<keyword evidence="4" id="KW-1185">Reference proteome</keyword>
<name>A0A6N6MAT5_9FLAO</name>
<dbReference type="PROSITE" id="PS51257">
    <property type="entry name" value="PROKAR_LIPOPROTEIN"/>
    <property type="match status" value="1"/>
</dbReference>
<dbReference type="OrthoDB" id="982229at2"/>
<dbReference type="EMBL" id="WACR01000002">
    <property type="protein sequence ID" value="KAB1065541.1"/>
    <property type="molecule type" value="Genomic_DNA"/>
</dbReference>
<sequence>MRTFLKYIIPGIVVLWSFSCGNSHSGDGQSQDQPTDSAQVENTQQPDESKSGVMRKESELAAWMKNKHDQLAMIREKLEKGESIPDSIDWNWEAIYTAQRTDEDASGETFDGMAQAFLTEMKKTVETGDVKAYNHAVRSCVNCHENYCPGPISKIQRLKITDAESM</sequence>
<evidence type="ECO:0000313" key="4">
    <source>
        <dbReference type="Proteomes" id="UP000435357"/>
    </source>
</evidence>
<comment type="caution">
    <text evidence="3">The sequence shown here is derived from an EMBL/GenBank/DDBJ whole genome shotgun (WGS) entry which is preliminary data.</text>
</comment>
<dbReference type="AlphaFoldDB" id="A0A6N6MAT5"/>
<gene>
    <name evidence="3" type="ORF">F3059_02500</name>
</gene>
<feature type="chain" id="PRO_5026748014" description="Cytochrome c" evidence="2">
    <location>
        <begin position="26"/>
        <end position="166"/>
    </location>
</feature>
<organism evidence="3 4">
    <name type="scientific">Salibacter halophilus</name>
    <dbReference type="NCBI Taxonomy" id="1803916"/>
    <lineage>
        <taxon>Bacteria</taxon>
        <taxon>Pseudomonadati</taxon>
        <taxon>Bacteroidota</taxon>
        <taxon>Flavobacteriia</taxon>
        <taxon>Flavobacteriales</taxon>
        <taxon>Salibacteraceae</taxon>
        <taxon>Salibacter</taxon>
    </lineage>
</organism>
<accession>A0A6N6MAT5</accession>
<dbReference type="Proteomes" id="UP000435357">
    <property type="component" value="Unassembled WGS sequence"/>
</dbReference>
<feature type="compositionally biased region" description="Polar residues" evidence="1">
    <location>
        <begin position="23"/>
        <end position="46"/>
    </location>
</feature>
<feature type="signal peptide" evidence="2">
    <location>
        <begin position="1"/>
        <end position="25"/>
    </location>
</feature>